<feature type="compositionally biased region" description="Low complexity" evidence="1">
    <location>
        <begin position="300"/>
        <end position="312"/>
    </location>
</feature>
<dbReference type="PANTHER" id="PTHR36368">
    <property type="entry name" value="ATP-DEPENDENT CASEINOLYTIC PROTEASE/CROTONASE FAMILY PROTEIN"/>
    <property type="match status" value="1"/>
</dbReference>
<evidence type="ECO:0000313" key="3">
    <source>
        <dbReference type="Proteomes" id="UP000604825"/>
    </source>
</evidence>
<accession>A0A811QLE6</accession>
<dbReference type="EMBL" id="CAJGYO010000011">
    <property type="protein sequence ID" value="CAD6259832.1"/>
    <property type="molecule type" value="Genomic_DNA"/>
</dbReference>
<sequence>MDDSAGEATGQSQVHACSSYPLSFPSQPPDIKNWFSSYVYDSPEVPELVADNDGGNGSETQDPFEVVNALHFLLQISCILLPIRLLAHLTVYSGSVTQHSSLKHSLQDGGVALRENCLRGQSEPEIFSGKYLVPVDGNAMKPAPKRKQSLRALFGASFLDEAEEANETDSHGLFPVQLNALKHVSDCTSLPLNEICEAHSEKKDCATSLPDSTRHSQEGTIEHSKVLVDCDRISSADTQESTPADQEVESKKSANCDHACLADIGEGFEEDVINHIELPVSFNSTILAGTEKKIPDGVDSSTSLVSRNSLSLADTEGNSPLGETGNEENSPLGGTDCCKLSLDSKRQQEMVASDGFIAIKRKKQPEEHKTNKILRHPTTGKEKENGNLKDNNVIIPNQKVLVQEQTRRPLADRTNFSEVNASPVPEPSRKWKCPRKGKPYVGRPMKQLRLEQWVRRVN</sequence>
<protein>
    <submittedName>
        <fullName evidence="2">Uncharacterized protein</fullName>
    </submittedName>
</protein>
<feature type="region of interest" description="Disordered" evidence="1">
    <location>
        <begin position="292"/>
        <end position="336"/>
    </location>
</feature>
<feature type="region of interest" description="Disordered" evidence="1">
    <location>
        <begin position="418"/>
        <end position="440"/>
    </location>
</feature>
<dbReference type="AlphaFoldDB" id="A0A811QLE6"/>
<dbReference type="Proteomes" id="UP000604825">
    <property type="component" value="Unassembled WGS sequence"/>
</dbReference>
<comment type="caution">
    <text evidence="2">The sequence shown here is derived from an EMBL/GenBank/DDBJ whole genome shotgun (WGS) entry which is preliminary data.</text>
</comment>
<organism evidence="2 3">
    <name type="scientific">Miscanthus lutarioriparius</name>
    <dbReference type="NCBI Taxonomy" id="422564"/>
    <lineage>
        <taxon>Eukaryota</taxon>
        <taxon>Viridiplantae</taxon>
        <taxon>Streptophyta</taxon>
        <taxon>Embryophyta</taxon>
        <taxon>Tracheophyta</taxon>
        <taxon>Spermatophyta</taxon>
        <taxon>Magnoliopsida</taxon>
        <taxon>Liliopsida</taxon>
        <taxon>Poales</taxon>
        <taxon>Poaceae</taxon>
        <taxon>PACMAD clade</taxon>
        <taxon>Panicoideae</taxon>
        <taxon>Andropogonodae</taxon>
        <taxon>Andropogoneae</taxon>
        <taxon>Saccharinae</taxon>
        <taxon>Miscanthus</taxon>
    </lineage>
</organism>
<gene>
    <name evidence="2" type="ORF">NCGR_LOCUS43269</name>
</gene>
<evidence type="ECO:0000256" key="1">
    <source>
        <dbReference type="SAM" id="MobiDB-lite"/>
    </source>
</evidence>
<dbReference type="PANTHER" id="PTHR36368:SF1">
    <property type="entry name" value="ATP-DEPENDENT CASEINOLYTIC PROTEASE_CROTONASE FAMILY PROTEIN"/>
    <property type="match status" value="1"/>
</dbReference>
<reference evidence="2" key="1">
    <citation type="submission" date="2020-10" db="EMBL/GenBank/DDBJ databases">
        <authorList>
            <person name="Han B."/>
            <person name="Lu T."/>
            <person name="Zhao Q."/>
            <person name="Huang X."/>
            <person name="Zhao Y."/>
        </authorList>
    </citation>
    <scope>NUCLEOTIDE SEQUENCE</scope>
</reference>
<dbReference type="OrthoDB" id="1847229at2759"/>
<name>A0A811QLE6_9POAL</name>
<keyword evidence="3" id="KW-1185">Reference proteome</keyword>
<evidence type="ECO:0000313" key="2">
    <source>
        <dbReference type="EMBL" id="CAD6259832.1"/>
    </source>
</evidence>
<proteinExistence type="predicted"/>